<organism evidence="1">
    <name type="scientific">Rhizophora mucronata</name>
    <name type="common">Asiatic mangrove</name>
    <dbReference type="NCBI Taxonomy" id="61149"/>
    <lineage>
        <taxon>Eukaryota</taxon>
        <taxon>Viridiplantae</taxon>
        <taxon>Streptophyta</taxon>
        <taxon>Embryophyta</taxon>
        <taxon>Tracheophyta</taxon>
        <taxon>Spermatophyta</taxon>
        <taxon>Magnoliopsida</taxon>
        <taxon>eudicotyledons</taxon>
        <taxon>Gunneridae</taxon>
        <taxon>Pentapetalae</taxon>
        <taxon>rosids</taxon>
        <taxon>fabids</taxon>
        <taxon>Malpighiales</taxon>
        <taxon>Rhizophoraceae</taxon>
        <taxon>Rhizophora</taxon>
    </lineage>
</organism>
<dbReference type="EMBL" id="GGEC01041112">
    <property type="protein sequence ID" value="MBX21596.1"/>
    <property type="molecule type" value="Transcribed_RNA"/>
</dbReference>
<reference evidence="1" key="1">
    <citation type="submission" date="2018-02" db="EMBL/GenBank/DDBJ databases">
        <title>Rhizophora mucronata_Transcriptome.</title>
        <authorList>
            <person name="Meera S.P."/>
            <person name="Sreeshan A."/>
            <person name="Augustine A."/>
        </authorList>
    </citation>
    <scope>NUCLEOTIDE SEQUENCE</scope>
    <source>
        <tissue evidence="1">Leaf</tissue>
    </source>
</reference>
<protein>
    <submittedName>
        <fullName evidence="1">Uncharacterized protein</fullName>
    </submittedName>
</protein>
<dbReference type="AlphaFoldDB" id="A0A2P2LUE4"/>
<evidence type="ECO:0000313" key="1">
    <source>
        <dbReference type="EMBL" id="MBX21596.1"/>
    </source>
</evidence>
<proteinExistence type="predicted"/>
<accession>A0A2P2LUE4</accession>
<name>A0A2P2LUE4_RHIMU</name>
<sequence>MEMGSELSKTVECTCFTLLFLDLKYVNFCYLFPHKFHIKMYY</sequence>